<feature type="compositionally biased region" description="Acidic residues" evidence="3">
    <location>
        <begin position="681"/>
        <end position="691"/>
    </location>
</feature>
<organism evidence="6 7">
    <name type="scientific">Penicilliopsis zonata CBS 506.65</name>
    <dbReference type="NCBI Taxonomy" id="1073090"/>
    <lineage>
        <taxon>Eukaryota</taxon>
        <taxon>Fungi</taxon>
        <taxon>Dikarya</taxon>
        <taxon>Ascomycota</taxon>
        <taxon>Pezizomycotina</taxon>
        <taxon>Eurotiomycetes</taxon>
        <taxon>Eurotiomycetidae</taxon>
        <taxon>Eurotiales</taxon>
        <taxon>Aspergillaceae</taxon>
        <taxon>Penicilliopsis</taxon>
    </lineage>
</organism>
<dbReference type="Pfam" id="PF00617">
    <property type="entry name" value="RasGEF"/>
    <property type="match status" value="1"/>
</dbReference>
<dbReference type="InterPro" id="IPR036964">
    <property type="entry name" value="RASGEF_cat_dom_sf"/>
</dbReference>
<feature type="domain" description="Ras-GEF" evidence="4">
    <location>
        <begin position="768"/>
        <end position="1005"/>
    </location>
</feature>
<dbReference type="GO" id="GO:0005886">
    <property type="term" value="C:plasma membrane"/>
    <property type="evidence" value="ECO:0007669"/>
    <property type="project" value="TreeGrafter"/>
</dbReference>
<dbReference type="GO" id="GO:0007265">
    <property type="term" value="P:Ras protein signal transduction"/>
    <property type="evidence" value="ECO:0007669"/>
    <property type="project" value="TreeGrafter"/>
</dbReference>
<evidence type="ECO:0000256" key="3">
    <source>
        <dbReference type="SAM" id="MobiDB-lite"/>
    </source>
</evidence>
<dbReference type="EMBL" id="KV878340">
    <property type="protein sequence ID" value="OJJ47772.1"/>
    <property type="molecule type" value="Genomic_DNA"/>
</dbReference>
<feature type="compositionally biased region" description="Low complexity" evidence="3">
    <location>
        <begin position="343"/>
        <end position="355"/>
    </location>
</feature>
<feature type="domain" description="N-terminal Ras-GEF" evidence="5">
    <location>
        <begin position="469"/>
        <end position="594"/>
    </location>
</feature>
<dbReference type="PANTHER" id="PTHR23113:SF348">
    <property type="entry name" value="GUANYL-NUCLEOTIDE EXCHANGE FACTOR RASGEF, PUTATIVE (AFU_ORTHOLOGUE AFUA_1G04700)-RELATED"/>
    <property type="match status" value="1"/>
</dbReference>
<dbReference type="PROSITE" id="PS50009">
    <property type="entry name" value="RASGEF_CAT"/>
    <property type="match status" value="1"/>
</dbReference>
<feature type="compositionally biased region" description="Acidic residues" evidence="3">
    <location>
        <begin position="69"/>
        <end position="79"/>
    </location>
</feature>
<keyword evidence="1 2" id="KW-0344">Guanine-nucleotide releasing factor</keyword>
<dbReference type="Pfam" id="PF00618">
    <property type="entry name" value="RasGEF_N"/>
    <property type="match status" value="1"/>
</dbReference>
<keyword evidence="7" id="KW-1185">Reference proteome</keyword>
<feature type="compositionally biased region" description="Low complexity" evidence="3">
    <location>
        <begin position="439"/>
        <end position="455"/>
    </location>
</feature>
<evidence type="ECO:0000259" key="4">
    <source>
        <dbReference type="PROSITE" id="PS50009"/>
    </source>
</evidence>
<dbReference type="SUPFAM" id="SSF48366">
    <property type="entry name" value="Ras GEF"/>
    <property type="match status" value="1"/>
</dbReference>
<sequence>MAAPYQYLRRERAASDQAQTLMNLVPSATPVRPGPPARTTSAPAGGLFRLGRSNLPMDAGAKMGHAVIEEDEIPPTPDEEAARTPRAAKSSDDVTISSSPDRPYVTIAVVGGDGVGKTTFIRWALELRTASDSRVNTREIPVDGAVLVVRVLEIASRDVVVDEKRSLIVWPRFGEYSPRPAIDAVIVAHDATRPATLGENGILIDALHRSSIPYVLAACKCDLTSPTSQGSPTWRDTYRTSPKLPRSQRKCLVAALRLTSAGRYDRQSPVRPHRHPTGDSSLPQTQVRQYSTQDWHHARARSENPAAAAVPPGRDTASAGPAFDLGVVGGHVDRRRPSIDHLAGTSTTPGTAPSSRYVRSNSYPVRPQTPPSAVGVDLRRPPTSDSLNSSSSPSRDRHRQHRLHTAWRFSAGSDAFNSFLDIDDEMDQPTSAPASPEVSNASSNSTIPTSNTIPNRSSSVKDRGSSDGGVTVDTGPTFDELVDRLVSVPMSKQDSKFAAIFLCLYRKFAAPATLLGALVSRFERNERNSADQLTRMADQLRLLSAMAQWVSEYPGDFAYPKTRKKMADFVSTLEKSHFYMFAAKEIGSYLETNAKEDDVGWPFRDGNTEEFDPDRVETFFYTSGRSSPSAWLNGPVEYDEEYVEDSNEEQSQQPQQPQQPQQQPPPPPPPPQQQPRKQSQEEEDVAEEEEDPLYHSMGTLDIHEDTPDTSVRLSGTLTNSSAGKSSSTLNQSFTLMTIDSAQKEAATLELMPKFPITKTLWRQFMEVPDEEFARELTRMDWVMYNSFRPRDLVRHVSISGPEKEQVKSLQNVNRMIKQFNHLAYFVASMILFRDKPKHRAKALEKFMSIAQKLRRQNNYNSLGAVIAGINGTPVLRLSQTRELVPPAVQKDFMRLVILMGTQKSHFAYRLAWENSFSERIPFLPLHRRDLVSAEEGNRTFVGENKTRINWKKFEVMGEVVLGIQRSQQTPYTYLQKSEDVQRIVLESKLSGVEEVPYLSFFFPPLQVVICSRC</sequence>
<dbReference type="RefSeq" id="XP_022582282.1">
    <property type="nucleotide sequence ID" value="XM_022722735.1"/>
</dbReference>
<dbReference type="GO" id="GO:0005085">
    <property type="term" value="F:guanyl-nucleotide exchange factor activity"/>
    <property type="evidence" value="ECO:0007669"/>
    <property type="project" value="UniProtKB-KW"/>
</dbReference>
<name>A0A1L9SKM3_9EURO</name>
<dbReference type="VEuPathDB" id="FungiDB:ASPZODRAFT_131338"/>
<dbReference type="Gene3D" id="1.10.840.10">
    <property type="entry name" value="Ras guanine-nucleotide exchange factors catalytic domain"/>
    <property type="match status" value="1"/>
</dbReference>
<evidence type="ECO:0000313" key="7">
    <source>
        <dbReference type="Proteomes" id="UP000184188"/>
    </source>
</evidence>
<accession>A0A1L9SKM3</accession>
<evidence type="ECO:0000256" key="1">
    <source>
        <dbReference type="ARBA" id="ARBA00022658"/>
    </source>
</evidence>
<dbReference type="PROSITE" id="PS50212">
    <property type="entry name" value="RASGEF_NTER"/>
    <property type="match status" value="1"/>
</dbReference>
<dbReference type="Proteomes" id="UP000184188">
    <property type="component" value="Unassembled WGS sequence"/>
</dbReference>
<dbReference type="InterPro" id="IPR027417">
    <property type="entry name" value="P-loop_NTPase"/>
</dbReference>
<feature type="compositionally biased region" description="Polar residues" evidence="3">
    <location>
        <begin position="225"/>
        <end position="234"/>
    </location>
</feature>
<evidence type="ECO:0000259" key="5">
    <source>
        <dbReference type="PROSITE" id="PS50212"/>
    </source>
</evidence>
<feature type="region of interest" description="Disordered" evidence="3">
    <location>
        <begin position="69"/>
        <end position="98"/>
    </location>
</feature>
<dbReference type="SUPFAM" id="SSF52540">
    <property type="entry name" value="P-loop containing nucleoside triphosphate hydrolases"/>
    <property type="match status" value="1"/>
</dbReference>
<feature type="region of interest" description="Disordered" evidence="3">
    <location>
        <begin position="640"/>
        <end position="727"/>
    </location>
</feature>
<dbReference type="InterPro" id="IPR023578">
    <property type="entry name" value="Ras_GEF_dom_sf"/>
</dbReference>
<protein>
    <recommendedName>
        <fullName evidence="8">Ras-GEF domain-containing protein</fullName>
    </recommendedName>
</protein>
<dbReference type="STRING" id="1073090.A0A1L9SKM3"/>
<dbReference type="AlphaFoldDB" id="A0A1L9SKM3"/>
<feature type="region of interest" description="Disordered" evidence="3">
    <location>
        <begin position="26"/>
        <end position="47"/>
    </location>
</feature>
<dbReference type="InterPro" id="IPR001895">
    <property type="entry name" value="RASGEF_cat_dom"/>
</dbReference>
<evidence type="ECO:0000256" key="2">
    <source>
        <dbReference type="PROSITE-ProRule" id="PRU00168"/>
    </source>
</evidence>
<dbReference type="Gene3D" id="1.20.870.10">
    <property type="entry name" value="Son of sevenless (SoS) protein Chain: S domain 1"/>
    <property type="match status" value="1"/>
</dbReference>
<gene>
    <name evidence="6" type="ORF">ASPZODRAFT_131338</name>
</gene>
<dbReference type="CDD" id="cd06224">
    <property type="entry name" value="REM"/>
    <property type="match status" value="1"/>
</dbReference>
<feature type="region of interest" description="Disordered" evidence="3">
    <location>
        <begin position="225"/>
        <end position="246"/>
    </location>
</feature>
<feature type="region of interest" description="Disordered" evidence="3">
    <location>
        <begin position="424"/>
        <end position="474"/>
    </location>
</feature>
<proteinExistence type="predicted"/>
<dbReference type="PANTHER" id="PTHR23113">
    <property type="entry name" value="GUANINE NUCLEOTIDE EXCHANGE FACTOR"/>
    <property type="match status" value="1"/>
</dbReference>
<evidence type="ECO:0000313" key="6">
    <source>
        <dbReference type="EMBL" id="OJJ47772.1"/>
    </source>
</evidence>
<dbReference type="InterPro" id="IPR008937">
    <property type="entry name" value="Ras-like_GEF"/>
</dbReference>
<dbReference type="InterPro" id="IPR000651">
    <property type="entry name" value="Ras-like_Gua-exchang_fac_N"/>
</dbReference>
<dbReference type="OrthoDB" id="28357at2759"/>
<dbReference type="CDD" id="cd00882">
    <property type="entry name" value="Ras_like_GTPase"/>
    <property type="match status" value="1"/>
</dbReference>
<feature type="compositionally biased region" description="Pro residues" evidence="3">
    <location>
        <begin position="662"/>
        <end position="673"/>
    </location>
</feature>
<feature type="compositionally biased region" description="Polar residues" evidence="3">
    <location>
        <begin position="708"/>
        <end position="727"/>
    </location>
</feature>
<reference evidence="7" key="1">
    <citation type="journal article" date="2017" name="Genome Biol.">
        <title>Comparative genomics reveals high biological diversity and specific adaptations in the industrially and medically important fungal genus Aspergillus.</title>
        <authorList>
            <person name="de Vries R.P."/>
            <person name="Riley R."/>
            <person name="Wiebenga A."/>
            <person name="Aguilar-Osorio G."/>
            <person name="Amillis S."/>
            <person name="Uchima C.A."/>
            <person name="Anderluh G."/>
            <person name="Asadollahi M."/>
            <person name="Askin M."/>
            <person name="Barry K."/>
            <person name="Battaglia E."/>
            <person name="Bayram O."/>
            <person name="Benocci T."/>
            <person name="Braus-Stromeyer S.A."/>
            <person name="Caldana C."/>
            <person name="Canovas D."/>
            <person name="Cerqueira G.C."/>
            <person name="Chen F."/>
            <person name="Chen W."/>
            <person name="Choi C."/>
            <person name="Clum A."/>
            <person name="Dos Santos R.A."/>
            <person name="Damasio A.R."/>
            <person name="Diallinas G."/>
            <person name="Emri T."/>
            <person name="Fekete E."/>
            <person name="Flipphi M."/>
            <person name="Freyberg S."/>
            <person name="Gallo A."/>
            <person name="Gournas C."/>
            <person name="Habgood R."/>
            <person name="Hainaut M."/>
            <person name="Harispe M.L."/>
            <person name="Henrissat B."/>
            <person name="Hilden K.S."/>
            <person name="Hope R."/>
            <person name="Hossain A."/>
            <person name="Karabika E."/>
            <person name="Karaffa L."/>
            <person name="Karanyi Z."/>
            <person name="Krasevec N."/>
            <person name="Kuo A."/>
            <person name="Kusch H."/>
            <person name="LaButti K."/>
            <person name="Lagendijk E.L."/>
            <person name="Lapidus A."/>
            <person name="Levasseur A."/>
            <person name="Lindquist E."/>
            <person name="Lipzen A."/>
            <person name="Logrieco A.F."/>
            <person name="MacCabe A."/>
            <person name="Maekelae M.R."/>
            <person name="Malavazi I."/>
            <person name="Melin P."/>
            <person name="Meyer V."/>
            <person name="Mielnichuk N."/>
            <person name="Miskei M."/>
            <person name="Molnar A.P."/>
            <person name="Mule G."/>
            <person name="Ngan C.Y."/>
            <person name="Orejas M."/>
            <person name="Orosz E."/>
            <person name="Ouedraogo J.P."/>
            <person name="Overkamp K.M."/>
            <person name="Park H.-S."/>
            <person name="Perrone G."/>
            <person name="Piumi F."/>
            <person name="Punt P.J."/>
            <person name="Ram A.F."/>
            <person name="Ramon A."/>
            <person name="Rauscher S."/>
            <person name="Record E."/>
            <person name="Riano-Pachon D.M."/>
            <person name="Robert V."/>
            <person name="Roehrig J."/>
            <person name="Ruller R."/>
            <person name="Salamov A."/>
            <person name="Salih N.S."/>
            <person name="Samson R.A."/>
            <person name="Sandor E."/>
            <person name="Sanguinetti M."/>
            <person name="Schuetze T."/>
            <person name="Sepcic K."/>
            <person name="Shelest E."/>
            <person name="Sherlock G."/>
            <person name="Sophianopoulou V."/>
            <person name="Squina F.M."/>
            <person name="Sun H."/>
            <person name="Susca A."/>
            <person name="Todd R.B."/>
            <person name="Tsang A."/>
            <person name="Unkles S.E."/>
            <person name="van de Wiele N."/>
            <person name="van Rossen-Uffink D."/>
            <person name="Oliveira J.V."/>
            <person name="Vesth T.C."/>
            <person name="Visser J."/>
            <person name="Yu J.-H."/>
            <person name="Zhou M."/>
            <person name="Andersen M.R."/>
            <person name="Archer D.B."/>
            <person name="Baker S.E."/>
            <person name="Benoit I."/>
            <person name="Brakhage A.A."/>
            <person name="Braus G.H."/>
            <person name="Fischer R."/>
            <person name="Frisvad J.C."/>
            <person name="Goldman G.H."/>
            <person name="Houbraken J."/>
            <person name="Oakley B."/>
            <person name="Pocsi I."/>
            <person name="Scazzocchio C."/>
            <person name="Seiboth B."/>
            <person name="vanKuyk P.A."/>
            <person name="Wortman J."/>
            <person name="Dyer P.S."/>
            <person name="Grigoriev I.V."/>
        </authorList>
    </citation>
    <scope>NUCLEOTIDE SEQUENCE [LARGE SCALE GENOMIC DNA]</scope>
    <source>
        <strain evidence="7">CBS 506.65</strain>
    </source>
</reference>
<feature type="compositionally biased region" description="Low complexity" evidence="3">
    <location>
        <begin position="383"/>
        <end position="393"/>
    </location>
</feature>
<evidence type="ECO:0008006" key="8">
    <source>
        <dbReference type="Google" id="ProtNLM"/>
    </source>
</evidence>
<dbReference type="SMART" id="SM00147">
    <property type="entry name" value="RasGEF"/>
    <property type="match status" value="1"/>
</dbReference>
<dbReference type="Gene3D" id="3.40.50.300">
    <property type="entry name" value="P-loop containing nucleotide triphosphate hydrolases"/>
    <property type="match status" value="1"/>
</dbReference>
<feature type="compositionally biased region" description="Low complexity" evidence="3">
    <location>
        <begin position="652"/>
        <end position="661"/>
    </location>
</feature>
<feature type="region of interest" description="Disordered" evidence="3">
    <location>
        <begin position="262"/>
        <end position="402"/>
    </location>
</feature>
<feature type="compositionally biased region" description="Polar residues" evidence="3">
    <location>
        <begin position="278"/>
        <end position="293"/>
    </location>
</feature>
<dbReference type="GeneID" id="34609200"/>